<dbReference type="RefSeq" id="WP_146662038.1">
    <property type="nucleotide sequence ID" value="NZ_CP019791.1"/>
</dbReference>
<dbReference type="PROSITE" id="PS00216">
    <property type="entry name" value="SUGAR_TRANSPORT_1"/>
    <property type="match status" value="2"/>
</dbReference>
<protein>
    <submittedName>
        <fullName evidence="12">D-xylose transporter</fullName>
    </submittedName>
</protein>
<dbReference type="Pfam" id="PF00083">
    <property type="entry name" value="Sugar_tr"/>
    <property type="match status" value="1"/>
</dbReference>
<accession>A0A1U9NMM1</accession>
<evidence type="ECO:0000256" key="10">
    <source>
        <dbReference type="SAM" id="Phobius"/>
    </source>
</evidence>
<feature type="transmembrane region" description="Helical" evidence="10">
    <location>
        <begin position="333"/>
        <end position="353"/>
    </location>
</feature>
<feature type="transmembrane region" description="Helical" evidence="10">
    <location>
        <begin position="168"/>
        <end position="190"/>
    </location>
</feature>
<feature type="transmembrane region" description="Helical" evidence="10">
    <location>
        <begin position="90"/>
        <end position="109"/>
    </location>
</feature>
<dbReference type="KEGG" id="alus:STSP2_01928"/>
<dbReference type="GO" id="GO:0022857">
    <property type="term" value="F:transmembrane transporter activity"/>
    <property type="evidence" value="ECO:0007669"/>
    <property type="project" value="InterPro"/>
</dbReference>
<dbReference type="FunFam" id="1.20.1250.20:FF:000122">
    <property type="entry name" value="D-xylose transporter XylE"/>
    <property type="match status" value="1"/>
</dbReference>
<evidence type="ECO:0000256" key="9">
    <source>
        <dbReference type="RuleBase" id="RU003346"/>
    </source>
</evidence>
<dbReference type="Gene3D" id="1.20.1250.20">
    <property type="entry name" value="MFS general substrate transporter like domains"/>
    <property type="match status" value="2"/>
</dbReference>
<keyword evidence="5" id="KW-0762">Sugar transport</keyword>
<dbReference type="EMBL" id="CP019791">
    <property type="protein sequence ID" value="AQT68756.1"/>
    <property type="molecule type" value="Genomic_DNA"/>
</dbReference>
<evidence type="ECO:0000259" key="11">
    <source>
        <dbReference type="PROSITE" id="PS50850"/>
    </source>
</evidence>
<feature type="transmembrane region" description="Helical" evidence="10">
    <location>
        <begin position="298"/>
        <end position="321"/>
    </location>
</feature>
<dbReference type="PRINTS" id="PR00171">
    <property type="entry name" value="SUGRTRNSPORT"/>
</dbReference>
<reference evidence="13" key="1">
    <citation type="submission" date="2017-02" db="EMBL/GenBank/DDBJ databases">
        <title>Comparative genomics and description of representatives of a novel lineage of planctomycetes thriving in anoxic sediments.</title>
        <authorList>
            <person name="Spring S."/>
            <person name="Bunk B."/>
            <person name="Sproer C."/>
        </authorList>
    </citation>
    <scope>NUCLEOTIDE SEQUENCE [LARGE SCALE GENOMIC DNA]</scope>
    <source>
        <strain evidence="13">ST-NAGAB-D1</strain>
    </source>
</reference>
<evidence type="ECO:0000256" key="1">
    <source>
        <dbReference type="ARBA" id="ARBA00004651"/>
    </source>
</evidence>
<sequence length="499" mass="54700">MNSINTVSPGNDTSRPGSSFYLFGICFITTLGGFLFGYDTAIISGCNVFLESHFELTKNGLGWAASSALLGAIFGTMFAGYVADRAGRKPALIMASLCLVISATGSMLPPTFLSSPESFPWFSSGRASAFGFLIIARLIGGVGVGITYAISPLYIAEITLPKIRGMMVSVYQLSITMGILLAFLVDFLILRAAGDDAGIISAQASGSFWHWAFKAEIWRGMFGTEIPIALAFFLLLFLAPESPRWLIGQGRKENAMRILTRIGGENQARKEMAELDKVLQQEEGKFTELFHPYLRIPLMIGILLPIFSHLSGIAAIMYYAPNILNESMQSSESSFMGAVLVGLVNMLFTFVAIRKIDKFGRRKLLLTGVLGVFISLACVGILFLLGSKWVIIPLLIYVACFAFSYGPVVWTVIGEIFPTRIRGRAAALGAFSLSVTSFLITQTNPVLFEKISPAGTFFLYAGFTVPAIWFIWKYVPETKGRTLEEIEQTWLSKKTEKEF</sequence>
<proteinExistence type="inferred from homology"/>
<keyword evidence="6 10" id="KW-0812">Transmembrane</keyword>
<dbReference type="InterPro" id="IPR005828">
    <property type="entry name" value="MFS_sugar_transport-like"/>
</dbReference>
<comment type="similarity">
    <text evidence="2 9">Belongs to the major facilitator superfamily. Sugar transporter (TC 2.A.1.1) family.</text>
</comment>
<dbReference type="PROSITE" id="PS00217">
    <property type="entry name" value="SUGAR_TRANSPORT_2"/>
    <property type="match status" value="1"/>
</dbReference>
<dbReference type="InterPro" id="IPR005829">
    <property type="entry name" value="Sugar_transporter_CS"/>
</dbReference>
<dbReference type="AlphaFoldDB" id="A0A1U9NMM1"/>
<dbReference type="Proteomes" id="UP000189674">
    <property type="component" value="Chromosome"/>
</dbReference>
<keyword evidence="3 9" id="KW-0813">Transport</keyword>
<dbReference type="InterPro" id="IPR036259">
    <property type="entry name" value="MFS_trans_sf"/>
</dbReference>
<evidence type="ECO:0000256" key="8">
    <source>
        <dbReference type="ARBA" id="ARBA00023136"/>
    </source>
</evidence>
<evidence type="ECO:0000313" key="12">
    <source>
        <dbReference type="EMBL" id="AQT68756.1"/>
    </source>
</evidence>
<feature type="transmembrane region" description="Helical" evidence="10">
    <location>
        <begin position="63"/>
        <end position="83"/>
    </location>
</feature>
<gene>
    <name evidence="12" type="primary">xylE_1</name>
    <name evidence="12" type="ORF">STSP2_01928</name>
</gene>
<keyword evidence="8 10" id="KW-0472">Membrane</keyword>
<dbReference type="PROSITE" id="PS50850">
    <property type="entry name" value="MFS"/>
    <property type="match status" value="1"/>
</dbReference>
<dbReference type="PANTHER" id="PTHR48023">
    <property type="entry name" value="D-XYLOSE-PROTON SYMPORTER-LIKE 2"/>
    <property type="match status" value="1"/>
</dbReference>
<evidence type="ECO:0000256" key="4">
    <source>
        <dbReference type="ARBA" id="ARBA00022475"/>
    </source>
</evidence>
<feature type="transmembrane region" description="Helical" evidence="10">
    <location>
        <begin position="365"/>
        <end position="385"/>
    </location>
</feature>
<feature type="transmembrane region" description="Helical" evidence="10">
    <location>
        <begin position="217"/>
        <end position="239"/>
    </location>
</feature>
<evidence type="ECO:0000256" key="6">
    <source>
        <dbReference type="ARBA" id="ARBA00022692"/>
    </source>
</evidence>
<dbReference type="InterPro" id="IPR020846">
    <property type="entry name" value="MFS_dom"/>
</dbReference>
<keyword evidence="4" id="KW-1003">Cell membrane</keyword>
<dbReference type="InterPro" id="IPR050820">
    <property type="entry name" value="MFS_Sugar_Transporter"/>
</dbReference>
<evidence type="ECO:0000256" key="2">
    <source>
        <dbReference type="ARBA" id="ARBA00010992"/>
    </source>
</evidence>
<feature type="transmembrane region" description="Helical" evidence="10">
    <location>
        <begin position="20"/>
        <end position="43"/>
    </location>
</feature>
<feature type="transmembrane region" description="Helical" evidence="10">
    <location>
        <begin position="129"/>
        <end position="156"/>
    </location>
</feature>
<comment type="subcellular location">
    <subcellularLocation>
        <location evidence="1">Cell membrane</location>
        <topology evidence="1">Multi-pass membrane protein</topology>
    </subcellularLocation>
</comment>
<evidence type="ECO:0000256" key="7">
    <source>
        <dbReference type="ARBA" id="ARBA00022989"/>
    </source>
</evidence>
<evidence type="ECO:0000256" key="5">
    <source>
        <dbReference type="ARBA" id="ARBA00022597"/>
    </source>
</evidence>
<feature type="domain" description="Major facilitator superfamily (MFS) profile" evidence="11">
    <location>
        <begin position="25"/>
        <end position="479"/>
    </location>
</feature>
<feature type="transmembrane region" description="Helical" evidence="10">
    <location>
        <begin position="391"/>
        <end position="413"/>
    </location>
</feature>
<dbReference type="PANTHER" id="PTHR48023:SF4">
    <property type="entry name" value="D-XYLOSE-PROTON SYMPORTER-LIKE 2"/>
    <property type="match status" value="1"/>
</dbReference>
<keyword evidence="7 10" id="KW-1133">Transmembrane helix</keyword>
<keyword evidence="13" id="KW-1185">Reference proteome</keyword>
<dbReference type="STRING" id="1936003.STSP2_01928"/>
<dbReference type="OrthoDB" id="9783227at2"/>
<dbReference type="NCBIfam" id="TIGR00879">
    <property type="entry name" value="SP"/>
    <property type="match status" value="1"/>
</dbReference>
<evidence type="ECO:0000256" key="3">
    <source>
        <dbReference type="ARBA" id="ARBA00022448"/>
    </source>
</evidence>
<evidence type="ECO:0000313" key="13">
    <source>
        <dbReference type="Proteomes" id="UP000189674"/>
    </source>
</evidence>
<feature type="transmembrane region" description="Helical" evidence="10">
    <location>
        <begin position="454"/>
        <end position="472"/>
    </location>
</feature>
<dbReference type="GO" id="GO:0005886">
    <property type="term" value="C:plasma membrane"/>
    <property type="evidence" value="ECO:0007669"/>
    <property type="project" value="UniProtKB-SubCell"/>
</dbReference>
<dbReference type="SUPFAM" id="SSF103473">
    <property type="entry name" value="MFS general substrate transporter"/>
    <property type="match status" value="1"/>
</dbReference>
<feature type="transmembrane region" description="Helical" evidence="10">
    <location>
        <begin position="425"/>
        <end position="442"/>
    </location>
</feature>
<dbReference type="InterPro" id="IPR003663">
    <property type="entry name" value="Sugar/inositol_transpt"/>
</dbReference>
<organism evidence="12 13">
    <name type="scientific">Anaerohalosphaera lusitana</name>
    <dbReference type="NCBI Taxonomy" id="1936003"/>
    <lineage>
        <taxon>Bacteria</taxon>
        <taxon>Pseudomonadati</taxon>
        <taxon>Planctomycetota</taxon>
        <taxon>Phycisphaerae</taxon>
        <taxon>Sedimentisphaerales</taxon>
        <taxon>Anaerohalosphaeraceae</taxon>
        <taxon>Anaerohalosphaera</taxon>
    </lineage>
</organism>
<name>A0A1U9NMM1_9BACT</name>